<dbReference type="InterPro" id="IPR001876">
    <property type="entry name" value="Znf_RanBP2"/>
</dbReference>
<keyword evidence="7" id="KW-0694">RNA-binding</keyword>
<evidence type="ECO:0000313" key="13">
    <source>
        <dbReference type="Proteomes" id="UP000009328"/>
    </source>
</evidence>
<evidence type="ECO:0000256" key="4">
    <source>
        <dbReference type="ARBA" id="ARBA00022801"/>
    </source>
</evidence>
<feature type="compositionally biased region" description="Low complexity" evidence="9">
    <location>
        <begin position="466"/>
        <end position="524"/>
    </location>
</feature>
<keyword evidence="4" id="KW-0378">Hydrolase</keyword>
<dbReference type="HOGENOM" id="CLU_022834_0_0_1"/>
<proteinExistence type="predicted"/>
<evidence type="ECO:0000313" key="12">
    <source>
        <dbReference type="EMBL" id="CCH41337.1"/>
    </source>
</evidence>
<dbReference type="Pfam" id="PF00929">
    <property type="entry name" value="RNase_T"/>
    <property type="match status" value="1"/>
</dbReference>
<dbReference type="SMART" id="SM00360">
    <property type="entry name" value="RRM"/>
    <property type="match status" value="1"/>
</dbReference>
<dbReference type="InterPro" id="IPR047201">
    <property type="entry name" value="ERI-1_3'hExo-like"/>
</dbReference>
<dbReference type="SUPFAM" id="SSF53098">
    <property type="entry name" value="Ribonuclease H-like"/>
    <property type="match status" value="1"/>
</dbReference>
<dbReference type="Proteomes" id="UP000009328">
    <property type="component" value="Unassembled WGS sequence"/>
</dbReference>
<dbReference type="InterPro" id="IPR036443">
    <property type="entry name" value="Znf_RanBP2_sf"/>
</dbReference>
<dbReference type="InParanoid" id="K0KGN0"/>
<dbReference type="eggNOG" id="KOG4198">
    <property type="taxonomic scope" value="Eukaryota"/>
</dbReference>
<keyword evidence="3 8" id="KW-0863">Zinc-finger</keyword>
<dbReference type="CDD" id="cd12452">
    <property type="entry name" value="RRM_ARP_like"/>
    <property type="match status" value="1"/>
</dbReference>
<dbReference type="PROSITE" id="PS50199">
    <property type="entry name" value="ZF_RANBP2_2"/>
    <property type="match status" value="2"/>
</dbReference>
<keyword evidence="6" id="KW-0269">Exonuclease</keyword>
<dbReference type="SUPFAM" id="SSF90209">
    <property type="entry name" value="Ran binding protein zinc finger-like"/>
    <property type="match status" value="2"/>
</dbReference>
<dbReference type="GO" id="GO:0000175">
    <property type="term" value="F:3'-5'-RNA exonuclease activity"/>
    <property type="evidence" value="ECO:0007669"/>
    <property type="project" value="InterPro"/>
</dbReference>
<dbReference type="PANTHER" id="PTHR23044">
    <property type="entry name" value="3'-5' EXONUCLEASE ERI1-RELATED"/>
    <property type="match status" value="1"/>
</dbReference>
<dbReference type="STRING" id="1206466.K0KGN0"/>
<dbReference type="PROSITE" id="PS01358">
    <property type="entry name" value="ZF_RANBP2_1"/>
    <property type="match status" value="2"/>
</dbReference>
<evidence type="ECO:0000256" key="9">
    <source>
        <dbReference type="SAM" id="MobiDB-lite"/>
    </source>
</evidence>
<keyword evidence="1" id="KW-0540">Nuclease</keyword>
<protein>
    <submittedName>
        <fullName evidence="12">RNA-binding protein</fullName>
    </submittedName>
</protein>
<dbReference type="InterPro" id="IPR012337">
    <property type="entry name" value="RNaseH-like_sf"/>
</dbReference>
<evidence type="ECO:0000256" key="3">
    <source>
        <dbReference type="ARBA" id="ARBA00022771"/>
    </source>
</evidence>
<evidence type="ECO:0000256" key="1">
    <source>
        <dbReference type="ARBA" id="ARBA00022722"/>
    </source>
</evidence>
<dbReference type="GO" id="GO:0008270">
    <property type="term" value="F:zinc ion binding"/>
    <property type="evidence" value="ECO:0007669"/>
    <property type="project" value="UniProtKB-KW"/>
</dbReference>
<name>K0KGN0_WICCF</name>
<evidence type="ECO:0000256" key="7">
    <source>
        <dbReference type="PROSITE-ProRule" id="PRU00176"/>
    </source>
</evidence>
<dbReference type="PANTHER" id="PTHR23044:SF61">
    <property type="entry name" value="3'-5' EXORIBONUCLEASE 1-RELATED"/>
    <property type="match status" value="1"/>
</dbReference>
<dbReference type="FunCoup" id="K0KGN0">
    <property type="interactions" value="169"/>
</dbReference>
<dbReference type="InterPro" id="IPR051274">
    <property type="entry name" value="3-5_Exoribonuclease"/>
</dbReference>
<feature type="domain" description="RRM" evidence="10">
    <location>
        <begin position="277"/>
        <end position="355"/>
    </location>
</feature>
<dbReference type="CDD" id="cd06133">
    <property type="entry name" value="ERI-1_3'hExo_like"/>
    <property type="match status" value="1"/>
</dbReference>
<dbReference type="InterPro" id="IPR035979">
    <property type="entry name" value="RBD_domain_sf"/>
</dbReference>
<dbReference type="Gene3D" id="3.30.70.330">
    <property type="match status" value="1"/>
</dbReference>
<dbReference type="SUPFAM" id="SSF54928">
    <property type="entry name" value="RNA-binding domain, RBD"/>
    <property type="match status" value="1"/>
</dbReference>
<feature type="region of interest" description="Disordered" evidence="9">
    <location>
        <begin position="416"/>
        <end position="536"/>
    </location>
</feature>
<sequence>MSDVYIVIHLSTTCDENGVYVSKDSAEIIEIAWILLDANTLQEISSDSILIRPLNTPITALCTNLTTLTWEHVRNAGTFKDAILKLDSFIHDNITSKQLDFTFVTLNAWDLRVQLPREARDKNVVLPPYLQHSRCFDLKQEYAKWQTHHPETLSYSSSNLSSICTALEVELDEQTLTQVQQQAQQQQVQQQQAQVQVQQPQSGNSTPQPSLKSTLPFQLQQLAIQTPRRALNETNVLKKVLQSLIKKSTPIEDHSDVLTRPFDGRADVRAFLAERSKVLHLNNLPQDTTQSELESWFTQYGGRPIAFWTLKTPEQHKPTGLGFAVFSSHEEAAESLAMNGRGLNDKSIEVQPSSARVLDRAQEILTPFPPSKNRPRPGDWTCPSCGFSNFQRRTACFRCSFPAASAVAIQESMYSNNGSNQSSGSLSNGGGHNNNNNNNNHHHNNHNNHNNHQNHNNHHNNHNNHHNNYNNNNNHNNHNNNHTNHQNNGSQHYQNNSLNYLNNNVSNIGNGNGHNNNNNNNSNGNGNGNGNGNNRVSSVPFRAGDWKCGNEGCSYHNFAKNICCLRCGAPRVQSNINLDQQVSQIPQVSIPQQQVSQVAPQMSQIPQVSQLQQQVLNQGSNYQYEIPDITKQINGLVLNPSSTNSGLQTPINIGE</sequence>
<dbReference type="AlphaFoldDB" id="K0KGN0"/>
<keyword evidence="13" id="KW-1185">Reference proteome</keyword>
<organism evidence="12 13">
    <name type="scientific">Wickerhamomyces ciferrii (strain ATCC 14091 / BCRC 22168 / CBS 111 / JCM 3599 / NBRC 0793 / NRRL Y-1031 F-60-10)</name>
    <name type="common">Yeast</name>
    <name type="synonym">Pichia ciferrii</name>
    <dbReference type="NCBI Taxonomy" id="1206466"/>
    <lineage>
        <taxon>Eukaryota</taxon>
        <taxon>Fungi</taxon>
        <taxon>Dikarya</taxon>
        <taxon>Ascomycota</taxon>
        <taxon>Saccharomycotina</taxon>
        <taxon>Saccharomycetes</taxon>
        <taxon>Phaffomycetales</taxon>
        <taxon>Wickerhamomycetaceae</taxon>
        <taxon>Wickerhamomyces</taxon>
    </lineage>
</organism>
<dbReference type="Gene3D" id="4.10.1060.10">
    <property type="entry name" value="Zinc finger, RanBP2-type"/>
    <property type="match status" value="2"/>
</dbReference>
<dbReference type="FunFam" id="4.10.1060.10:FF:000024">
    <property type="entry name" value="RNA-binding protein"/>
    <property type="match status" value="1"/>
</dbReference>
<feature type="domain" description="RanBP2-type" evidence="11">
    <location>
        <begin position="542"/>
        <end position="573"/>
    </location>
</feature>
<dbReference type="SMART" id="SM00547">
    <property type="entry name" value="ZnF_RBZ"/>
    <property type="match status" value="2"/>
</dbReference>
<dbReference type="InterPro" id="IPR012677">
    <property type="entry name" value="Nucleotide-bd_a/b_plait_sf"/>
</dbReference>
<evidence type="ECO:0000259" key="11">
    <source>
        <dbReference type="PROSITE" id="PS50199"/>
    </source>
</evidence>
<keyword evidence="2" id="KW-0479">Metal-binding</keyword>
<dbReference type="InterPro" id="IPR013520">
    <property type="entry name" value="Ribonucl_H"/>
</dbReference>
<accession>K0KGN0</accession>
<evidence type="ECO:0000256" key="6">
    <source>
        <dbReference type="ARBA" id="ARBA00022839"/>
    </source>
</evidence>
<dbReference type="Pfam" id="PF00641">
    <property type="entry name" value="Zn_ribbon_RanBP"/>
    <property type="match status" value="2"/>
</dbReference>
<evidence type="ECO:0000256" key="8">
    <source>
        <dbReference type="PROSITE-ProRule" id="PRU00322"/>
    </source>
</evidence>
<gene>
    <name evidence="12" type="ORF">BN7_876</name>
</gene>
<dbReference type="InterPro" id="IPR000504">
    <property type="entry name" value="RRM_dom"/>
</dbReference>
<evidence type="ECO:0000256" key="5">
    <source>
        <dbReference type="ARBA" id="ARBA00022833"/>
    </source>
</evidence>
<dbReference type="PROSITE" id="PS50102">
    <property type="entry name" value="RRM"/>
    <property type="match status" value="1"/>
</dbReference>
<dbReference type="InterPro" id="IPR034351">
    <property type="entry name" value="Nrp1_RRM"/>
</dbReference>
<feature type="domain" description="RanBP2-type" evidence="11">
    <location>
        <begin position="376"/>
        <end position="405"/>
    </location>
</feature>
<dbReference type="Gene3D" id="3.30.420.10">
    <property type="entry name" value="Ribonuclease H-like superfamily/Ribonuclease H"/>
    <property type="match status" value="1"/>
</dbReference>
<keyword evidence="5" id="KW-0862">Zinc</keyword>
<dbReference type="Pfam" id="PF00076">
    <property type="entry name" value="RRM_1"/>
    <property type="match status" value="1"/>
</dbReference>
<evidence type="ECO:0000256" key="2">
    <source>
        <dbReference type="ARBA" id="ARBA00022723"/>
    </source>
</evidence>
<dbReference type="EMBL" id="CAIF01000017">
    <property type="protein sequence ID" value="CCH41337.1"/>
    <property type="molecule type" value="Genomic_DNA"/>
</dbReference>
<comment type="caution">
    <text evidence="12">The sequence shown here is derived from an EMBL/GenBank/DDBJ whole genome shotgun (WGS) entry which is preliminary data.</text>
</comment>
<feature type="compositionally biased region" description="Basic residues" evidence="9">
    <location>
        <begin position="455"/>
        <end position="465"/>
    </location>
</feature>
<feature type="compositionally biased region" description="Low complexity" evidence="9">
    <location>
        <begin position="416"/>
        <end position="426"/>
    </location>
</feature>
<dbReference type="InterPro" id="IPR036397">
    <property type="entry name" value="RNaseH_sf"/>
</dbReference>
<dbReference type="GO" id="GO:0003723">
    <property type="term" value="F:RNA binding"/>
    <property type="evidence" value="ECO:0007669"/>
    <property type="project" value="UniProtKB-UniRule"/>
</dbReference>
<reference evidence="12 13" key="1">
    <citation type="journal article" date="2012" name="Eukaryot. Cell">
        <title>Draft genome sequence of Wickerhamomyces ciferrii NRRL Y-1031 F-60-10.</title>
        <authorList>
            <person name="Schneider J."/>
            <person name="Andrea H."/>
            <person name="Blom J."/>
            <person name="Jaenicke S."/>
            <person name="Ruckert C."/>
            <person name="Schorsch C."/>
            <person name="Szczepanowski R."/>
            <person name="Farwick M."/>
            <person name="Goesmann A."/>
            <person name="Puhler A."/>
            <person name="Schaffer S."/>
            <person name="Tauch A."/>
            <person name="Kohler T."/>
            <person name="Brinkrolf K."/>
        </authorList>
    </citation>
    <scope>NUCLEOTIDE SEQUENCE [LARGE SCALE GENOMIC DNA]</scope>
    <source>
        <strain evidence="13">ATCC 14091 / BCRC 22168 / CBS 111 / JCM 3599 / NBRC 0793 / NRRL Y-1031 F-60-10</strain>
    </source>
</reference>
<evidence type="ECO:0000259" key="10">
    <source>
        <dbReference type="PROSITE" id="PS50102"/>
    </source>
</evidence>